<evidence type="ECO:0000259" key="2">
    <source>
        <dbReference type="Pfam" id="PF02120"/>
    </source>
</evidence>
<dbReference type="Gene3D" id="3.30.750.140">
    <property type="match status" value="1"/>
</dbReference>
<keyword evidence="3" id="KW-0282">Flagellum</keyword>
<dbReference type="InterPro" id="IPR021136">
    <property type="entry name" value="Flagellar_hook_control-like_C"/>
</dbReference>
<gene>
    <name evidence="3" type="ORF">F7732_02290</name>
</gene>
<reference evidence="3 4" key="1">
    <citation type="journal article" date="2014" name="Arch. Microbiol.">
        <title>Bacillus mesophilum sp. nov., strain IITR-54T, a novel 4-chlorobiphenyl dechlorinating bacterium.</title>
        <authorList>
            <person name="Manickam N."/>
            <person name="Singh N.K."/>
            <person name="Bajaj A."/>
            <person name="Kumar R.M."/>
            <person name="Kaur G."/>
            <person name="Kaur N."/>
            <person name="Bala M."/>
            <person name="Kumar A."/>
            <person name="Mayilraj S."/>
        </authorList>
    </citation>
    <scope>NUCLEOTIDE SEQUENCE [LARGE SCALE GENOMIC DNA]</scope>
    <source>
        <strain evidence="3 4">IITR-54</strain>
    </source>
</reference>
<comment type="caution">
    <text evidence="3">The sequence shown here is derived from an EMBL/GenBank/DDBJ whole genome shotgun (WGS) entry which is preliminary data.</text>
</comment>
<keyword evidence="3" id="KW-0966">Cell projection</keyword>
<dbReference type="Pfam" id="PF02120">
    <property type="entry name" value="Flg_hook"/>
    <property type="match status" value="1"/>
</dbReference>
<keyword evidence="4" id="KW-1185">Reference proteome</keyword>
<organism evidence="3 4">
    <name type="scientific">Bacillus mesophilum</name>
    <dbReference type="NCBI Taxonomy" id="1071718"/>
    <lineage>
        <taxon>Bacteria</taxon>
        <taxon>Bacillati</taxon>
        <taxon>Bacillota</taxon>
        <taxon>Bacilli</taxon>
        <taxon>Bacillales</taxon>
        <taxon>Bacillaceae</taxon>
        <taxon>Bacillus</taxon>
    </lineage>
</organism>
<feature type="compositionally biased region" description="Basic and acidic residues" evidence="1">
    <location>
        <begin position="387"/>
        <end position="408"/>
    </location>
</feature>
<dbReference type="Proteomes" id="UP000441354">
    <property type="component" value="Unassembled WGS sequence"/>
</dbReference>
<dbReference type="AlphaFoldDB" id="A0A7V7RPY9"/>
<evidence type="ECO:0000256" key="1">
    <source>
        <dbReference type="SAM" id="MobiDB-lite"/>
    </source>
</evidence>
<evidence type="ECO:0000313" key="4">
    <source>
        <dbReference type="Proteomes" id="UP000441354"/>
    </source>
</evidence>
<dbReference type="InterPro" id="IPR038610">
    <property type="entry name" value="FliK-like_C_sf"/>
</dbReference>
<evidence type="ECO:0000313" key="3">
    <source>
        <dbReference type="EMBL" id="KAB2335423.1"/>
    </source>
</evidence>
<feature type="domain" description="Flagellar hook-length control protein-like C-terminal" evidence="2">
    <location>
        <begin position="306"/>
        <end position="384"/>
    </location>
</feature>
<dbReference type="EMBL" id="WBOT01000001">
    <property type="protein sequence ID" value="KAB2335423.1"/>
    <property type="molecule type" value="Genomic_DNA"/>
</dbReference>
<sequence>MQVAGLGLINSLKSSGNKFAAGDGSEGFSSMLTGLMGGNITPQSNEDNLAGVKVLTEAELAEFLALFNTDQLLDLENGLELFSKIMMESDQSPLQIISEEMGITLEELGELLTKLLASFKQEGNSAASGDAEAELDIKMEGKEVEELQNMELAIMQLLEKLAAVKSASFNGSSDRDFLMGMKAVKLFDLLSAHQDIAGKDVNLKDFLKSFHDGLQDLMSTRSANNREMAYKLFSGVSEELSDQVSSNATGLETFKPKTEGLSAGFLQFQQMAKPEQLTIMMSQNGKPVSTQQLMQQFESILAKSHLMKNGETQRLFIKLNPEHLGALRIELIQRDSTMIARILTSTAAAKEALDANLNGLKNAFSAQNLQVEKVEITQQMNQQERFFHKEQQSEQERQQPRQPDKQQQDTENSFGDSFEEALLNTEV</sequence>
<accession>A0A7V7RPY9</accession>
<dbReference type="CDD" id="cd17470">
    <property type="entry name" value="T3SS_Flik_C"/>
    <property type="match status" value="1"/>
</dbReference>
<name>A0A7V7RPY9_9BACI</name>
<feature type="region of interest" description="Disordered" evidence="1">
    <location>
        <begin position="387"/>
        <end position="427"/>
    </location>
</feature>
<keyword evidence="3" id="KW-0969">Cilium</keyword>
<protein>
    <submittedName>
        <fullName evidence="3">Flagellar hook-length control protein FliK</fullName>
    </submittedName>
</protein>
<proteinExistence type="predicted"/>
<dbReference type="RefSeq" id="WP_151572064.1">
    <property type="nucleotide sequence ID" value="NZ_WBOT01000001.1"/>
</dbReference>
<dbReference type="OrthoDB" id="2112988at2"/>